<sequence length="417" mass="47171">MAGKKLSTDPYKGVRDFYPEDMYTLRYLFDTMSRVAESFGYSEYGASILEPSELYRSKTSEEIVSEQTYSFVDRGGREVTLRPEMTPTIARMVVARRMELPFPLRWYSIPNVFRYERSQRGRLREHYQLNVDLFGVPGLDAEVEMIMLASEVMKSFGATENDFEIRVSDRNLFTSIFDECNIPEDLRAHIMRLLDKKDKIENFEDALHELAPEYAKRFLELLSTVSGTVALETLIGRLKELGITNAVIDPSIVRGFDYYNGIVFEVYDTSPENSRALCGGGRYDNLLELFGIDSIPAIGFGMGDVRILDFLETHNLLPKYSAPADVFLCTLTEGAKEFAAALAKDMRANDVHVEVSLSNKKVGDQIKLADKKKIPFVICIGENEMRTGEMTIKHLASGKEAVVTKDTVADYVFSNIS</sequence>
<comment type="catalytic activity">
    <reaction evidence="7 8">
        <text>tRNA(His) + L-histidine + ATP = L-histidyl-tRNA(His) + AMP + diphosphate + H(+)</text>
        <dbReference type="Rhea" id="RHEA:17313"/>
        <dbReference type="Rhea" id="RHEA-COMP:9665"/>
        <dbReference type="Rhea" id="RHEA-COMP:9689"/>
        <dbReference type="ChEBI" id="CHEBI:15378"/>
        <dbReference type="ChEBI" id="CHEBI:30616"/>
        <dbReference type="ChEBI" id="CHEBI:33019"/>
        <dbReference type="ChEBI" id="CHEBI:57595"/>
        <dbReference type="ChEBI" id="CHEBI:78442"/>
        <dbReference type="ChEBI" id="CHEBI:78527"/>
        <dbReference type="ChEBI" id="CHEBI:456215"/>
        <dbReference type="EC" id="6.1.1.21"/>
    </reaction>
</comment>
<feature type="binding site" evidence="9">
    <location>
        <position position="114"/>
    </location>
    <ligand>
        <name>L-histidine</name>
        <dbReference type="ChEBI" id="CHEBI:57595"/>
    </ligand>
</feature>
<dbReference type="SUPFAM" id="SSF52954">
    <property type="entry name" value="Class II aaRS ABD-related"/>
    <property type="match status" value="1"/>
</dbReference>
<dbReference type="CDD" id="cd00859">
    <property type="entry name" value="HisRS_anticodon"/>
    <property type="match status" value="1"/>
</dbReference>
<evidence type="ECO:0000256" key="4">
    <source>
        <dbReference type="ARBA" id="ARBA00022840"/>
    </source>
</evidence>
<keyword evidence="8" id="KW-0963">Cytoplasm</keyword>
<keyword evidence="2 8" id="KW-0436">Ligase</keyword>
<feature type="domain" description="Aminoacyl-transfer RNA synthetases class-II family profile" evidence="10">
    <location>
        <begin position="13"/>
        <end position="318"/>
    </location>
</feature>
<dbReference type="AlphaFoldDB" id="A0A1F6D232"/>
<keyword evidence="3 8" id="KW-0547">Nucleotide-binding</keyword>
<dbReference type="Proteomes" id="UP000177659">
    <property type="component" value="Unassembled WGS sequence"/>
</dbReference>
<dbReference type="InterPro" id="IPR006195">
    <property type="entry name" value="aa-tRNA-synth_II"/>
</dbReference>
<evidence type="ECO:0000256" key="9">
    <source>
        <dbReference type="PIRSR" id="PIRSR001549-1"/>
    </source>
</evidence>
<evidence type="ECO:0000256" key="1">
    <source>
        <dbReference type="ARBA" id="ARBA00008226"/>
    </source>
</evidence>
<evidence type="ECO:0000256" key="7">
    <source>
        <dbReference type="ARBA" id="ARBA00047639"/>
    </source>
</evidence>
<comment type="subunit">
    <text evidence="8">Homodimer.</text>
</comment>
<dbReference type="PROSITE" id="PS50862">
    <property type="entry name" value="AA_TRNA_LIGASE_II"/>
    <property type="match status" value="1"/>
</dbReference>
<proteinExistence type="inferred from homology"/>
<dbReference type="Gene3D" id="3.40.50.800">
    <property type="entry name" value="Anticodon-binding domain"/>
    <property type="match status" value="1"/>
</dbReference>
<dbReference type="Gene3D" id="3.30.930.10">
    <property type="entry name" value="Bira Bifunctional Protein, Domain 2"/>
    <property type="match status" value="1"/>
</dbReference>
<evidence type="ECO:0000313" key="11">
    <source>
        <dbReference type="EMBL" id="OGG55102.1"/>
    </source>
</evidence>
<dbReference type="EC" id="6.1.1.21" evidence="8"/>
<feature type="binding site" evidence="9">
    <location>
        <position position="254"/>
    </location>
    <ligand>
        <name>L-histidine</name>
        <dbReference type="ChEBI" id="CHEBI:57595"/>
    </ligand>
</feature>
<dbReference type="PIRSF" id="PIRSF001549">
    <property type="entry name" value="His-tRNA_synth"/>
    <property type="match status" value="1"/>
</dbReference>
<evidence type="ECO:0000256" key="2">
    <source>
        <dbReference type="ARBA" id="ARBA00022598"/>
    </source>
</evidence>
<dbReference type="InterPro" id="IPR045864">
    <property type="entry name" value="aa-tRNA-synth_II/BPL/LPL"/>
</dbReference>
<dbReference type="CDD" id="cd00773">
    <property type="entry name" value="HisRS-like_core"/>
    <property type="match status" value="1"/>
</dbReference>
<accession>A0A1F6D232</accession>
<dbReference type="HAMAP" id="MF_00127">
    <property type="entry name" value="His_tRNA_synth"/>
    <property type="match status" value="1"/>
</dbReference>
<comment type="caution">
    <text evidence="11">The sequence shown here is derived from an EMBL/GenBank/DDBJ whole genome shotgun (WGS) entry which is preliminary data.</text>
</comment>
<dbReference type="InterPro" id="IPR004516">
    <property type="entry name" value="HisRS/HisZ"/>
</dbReference>
<dbReference type="GO" id="GO:0005737">
    <property type="term" value="C:cytoplasm"/>
    <property type="evidence" value="ECO:0007669"/>
    <property type="project" value="UniProtKB-SubCell"/>
</dbReference>
<name>A0A1F6D232_9BACT</name>
<feature type="binding site" evidence="9">
    <location>
        <position position="128"/>
    </location>
    <ligand>
        <name>L-histidine</name>
        <dbReference type="ChEBI" id="CHEBI:57595"/>
    </ligand>
</feature>
<comment type="similarity">
    <text evidence="1 8">Belongs to the class-II aminoacyl-tRNA synthetase family.</text>
</comment>
<dbReference type="Pfam" id="PF03129">
    <property type="entry name" value="HGTP_anticodon"/>
    <property type="match status" value="1"/>
</dbReference>
<dbReference type="InterPro" id="IPR041715">
    <property type="entry name" value="HisRS-like_core"/>
</dbReference>
<dbReference type="InterPro" id="IPR036621">
    <property type="entry name" value="Anticodon-bd_dom_sf"/>
</dbReference>
<dbReference type="InterPro" id="IPR015807">
    <property type="entry name" value="His-tRNA-ligase"/>
</dbReference>
<dbReference type="EMBL" id="MFLC01000018">
    <property type="protein sequence ID" value="OGG55102.1"/>
    <property type="molecule type" value="Genomic_DNA"/>
</dbReference>
<dbReference type="NCBIfam" id="TIGR00442">
    <property type="entry name" value="hisS"/>
    <property type="match status" value="1"/>
</dbReference>
<dbReference type="GO" id="GO:0005524">
    <property type="term" value="F:ATP binding"/>
    <property type="evidence" value="ECO:0007669"/>
    <property type="project" value="UniProtKB-UniRule"/>
</dbReference>
<evidence type="ECO:0000256" key="3">
    <source>
        <dbReference type="ARBA" id="ARBA00022741"/>
    </source>
</evidence>
<reference evidence="11 12" key="1">
    <citation type="journal article" date="2016" name="Nat. Commun.">
        <title>Thousands of microbial genomes shed light on interconnected biogeochemical processes in an aquifer system.</title>
        <authorList>
            <person name="Anantharaman K."/>
            <person name="Brown C.T."/>
            <person name="Hug L.A."/>
            <person name="Sharon I."/>
            <person name="Castelle C.J."/>
            <person name="Probst A.J."/>
            <person name="Thomas B.C."/>
            <person name="Singh A."/>
            <person name="Wilkins M.J."/>
            <person name="Karaoz U."/>
            <person name="Brodie E.L."/>
            <person name="Williams K.H."/>
            <person name="Hubbard S.S."/>
            <person name="Banfield J.F."/>
        </authorList>
    </citation>
    <scope>NUCLEOTIDE SEQUENCE [LARGE SCALE GENOMIC DNA]</scope>
</reference>
<dbReference type="PANTHER" id="PTHR43707">
    <property type="entry name" value="HISTIDYL-TRNA SYNTHETASE"/>
    <property type="match status" value="1"/>
</dbReference>
<evidence type="ECO:0000256" key="5">
    <source>
        <dbReference type="ARBA" id="ARBA00022917"/>
    </source>
</evidence>
<feature type="binding site" evidence="9">
    <location>
        <begin position="84"/>
        <end position="86"/>
    </location>
    <ligand>
        <name>L-histidine</name>
        <dbReference type="ChEBI" id="CHEBI:57595"/>
    </ligand>
</feature>
<dbReference type="InterPro" id="IPR004154">
    <property type="entry name" value="Anticodon-bd"/>
</dbReference>
<dbReference type="GO" id="GO:0004821">
    <property type="term" value="F:histidine-tRNA ligase activity"/>
    <property type="evidence" value="ECO:0007669"/>
    <property type="project" value="UniProtKB-UniRule"/>
</dbReference>
<feature type="binding site" evidence="9">
    <location>
        <position position="132"/>
    </location>
    <ligand>
        <name>L-histidine</name>
        <dbReference type="ChEBI" id="CHEBI:57595"/>
    </ligand>
</feature>
<keyword evidence="4 8" id="KW-0067">ATP-binding</keyword>
<dbReference type="SUPFAM" id="SSF55681">
    <property type="entry name" value="Class II aaRS and biotin synthetases"/>
    <property type="match status" value="1"/>
</dbReference>
<dbReference type="Pfam" id="PF13393">
    <property type="entry name" value="tRNA-synt_His"/>
    <property type="match status" value="1"/>
</dbReference>
<evidence type="ECO:0000256" key="6">
    <source>
        <dbReference type="ARBA" id="ARBA00023146"/>
    </source>
</evidence>
<organism evidence="11 12">
    <name type="scientific">Candidatus Kaiserbacteria bacterium RIFCSPHIGHO2_02_FULL_49_11</name>
    <dbReference type="NCBI Taxonomy" id="1798489"/>
    <lineage>
        <taxon>Bacteria</taxon>
        <taxon>Candidatus Kaiseribacteriota</taxon>
    </lineage>
</organism>
<keyword evidence="6 8" id="KW-0030">Aminoacyl-tRNA synthetase</keyword>
<evidence type="ECO:0000313" key="12">
    <source>
        <dbReference type="Proteomes" id="UP000177659"/>
    </source>
</evidence>
<dbReference type="InterPro" id="IPR033656">
    <property type="entry name" value="HisRS_anticodon"/>
</dbReference>
<keyword evidence="5 8" id="KW-0648">Protein biosynthesis</keyword>
<gene>
    <name evidence="8" type="primary">hisS</name>
    <name evidence="11" type="ORF">A3D62_01110</name>
</gene>
<feature type="binding site" evidence="9">
    <location>
        <begin position="258"/>
        <end position="259"/>
    </location>
    <ligand>
        <name>L-histidine</name>
        <dbReference type="ChEBI" id="CHEBI:57595"/>
    </ligand>
</feature>
<dbReference type="GO" id="GO:0006427">
    <property type="term" value="P:histidyl-tRNA aminoacylation"/>
    <property type="evidence" value="ECO:0007669"/>
    <property type="project" value="UniProtKB-UniRule"/>
</dbReference>
<protein>
    <recommendedName>
        <fullName evidence="8">Histidine--tRNA ligase</fullName>
        <ecNumber evidence="8">6.1.1.21</ecNumber>
    </recommendedName>
    <alternativeName>
        <fullName evidence="8">Histidyl-tRNA synthetase</fullName>
        <shortName evidence="8">HisRS</shortName>
    </alternativeName>
</protein>
<comment type="subcellular location">
    <subcellularLocation>
        <location evidence="8">Cytoplasm</location>
    </subcellularLocation>
</comment>
<evidence type="ECO:0000259" key="10">
    <source>
        <dbReference type="PROSITE" id="PS50862"/>
    </source>
</evidence>
<evidence type="ECO:0000256" key="8">
    <source>
        <dbReference type="HAMAP-Rule" id="MF_00127"/>
    </source>
</evidence>
<dbReference type="PANTHER" id="PTHR43707:SF1">
    <property type="entry name" value="HISTIDINE--TRNA LIGASE, MITOCHONDRIAL-RELATED"/>
    <property type="match status" value="1"/>
</dbReference>